<feature type="region of interest" description="Disordered" evidence="5">
    <location>
        <begin position="1"/>
        <end position="22"/>
    </location>
</feature>
<keyword evidence="3" id="KW-0863">Zinc-finger</keyword>
<evidence type="ECO:0000256" key="2">
    <source>
        <dbReference type="ARBA" id="ARBA00022723"/>
    </source>
</evidence>
<proteinExistence type="predicted"/>
<dbReference type="GO" id="GO:0006357">
    <property type="term" value="P:regulation of transcription by RNA polymerase II"/>
    <property type="evidence" value="ECO:0007669"/>
    <property type="project" value="TreeGrafter"/>
</dbReference>
<dbReference type="STRING" id="32264.T1KCE0"/>
<gene>
    <name evidence="7" type="primary">107362233</name>
</gene>
<protein>
    <recommendedName>
        <fullName evidence="6">PHD-type domain-containing protein</fullName>
    </recommendedName>
</protein>
<feature type="compositionally biased region" description="Polar residues" evidence="5">
    <location>
        <begin position="1"/>
        <end position="15"/>
    </location>
</feature>
<dbReference type="CDD" id="cd15668">
    <property type="entry name" value="ePHD_RAI1_like"/>
    <property type="match status" value="1"/>
</dbReference>
<keyword evidence="8" id="KW-1185">Reference proteome</keyword>
<accession>T1KCE0</accession>
<dbReference type="PROSITE" id="PS51805">
    <property type="entry name" value="EPHD"/>
    <property type="match status" value="1"/>
</dbReference>
<sequence length="239" mass="26658">MPNAPVNSTMSGNQTNRKKKLTGPYVHVAKAKGGSKLTYTIVNATKKLDDDKDGAKRGSSACNRNLSISGQNHYGVGNHLPKNSLNMSATKKHSVSTDSESILKDSSWICIFCQQRPHYKAMGDLFGPYYIPVENNSAVNNQVNQREVWFHEDCLVWSNGVFLVGHRIRNIEEVIKDCYENVCCECKLKGASLGCLHKGCSPRYHFLCAKEKGCDMNEENFSIHCPKHRSFPSSSLNAR</sequence>
<dbReference type="InterPro" id="IPR013083">
    <property type="entry name" value="Znf_RING/FYVE/PHD"/>
</dbReference>
<dbReference type="eggNOG" id="KOG1084">
    <property type="taxonomic scope" value="Eukaryota"/>
</dbReference>
<evidence type="ECO:0000256" key="3">
    <source>
        <dbReference type="ARBA" id="ARBA00022771"/>
    </source>
</evidence>
<keyword evidence="4" id="KW-0862">Zinc</keyword>
<organism evidence="7 8">
    <name type="scientific">Tetranychus urticae</name>
    <name type="common">Two-spotted spider mite</name>
    <dbReference type="NCBI Taxonomy" id="32264"/>
    <lineage>
        <taxon>Eukaryota</taxon>
        <taxon>Metazoa</taxon>
        <taxon>Ecdysozoa</taxon>
        <taxon>Arthropoda</taxon>
        <taxon>Chelicerata</taxon>
        <taxon>Arachnida</taxon>
        <taxon>Acari</taxon>
        <taxon>Acariformes</taxon>
        <taxon>Trombidiformes</taxon>
        <taxon>Prostigmata</taxon>
        <taxon>Eleutherengona</taxon>
        <taxon>Raphignathae</taxon>
        <taxon>Tetranychoidea</taxon>
        <taxon>Tetranychidae</taxon>
        <taxon>Tetranychus</taxon>
    </lineage>
</organism>
<dbReference type="Proteomes" id="UP000015104">
    <property type="component" value="Unassembled WGS sequence"/>
</dbReference>
<evidence type="ECO:0000256" key="1">
    <source>
        <dbReference type="ARBA" id="ARBA00022553"/>
    </source>
</evidence>
<dbReference type="Pfam" id="PF13771">
    <property type="entry name" value="zf-HC5HC2H"/>
    <property type="match status" value="1"/>
</dbReference>
<dbReference type="GO" id="GO:0005634">
    <property type="term" value="C:nucleus"/>
    <property type="evidence" value="ECO:0007669"/>
    <property type="project" value="TreeGrafter"/>
</dbReference>
<dbReference type="GO" id="GO:0008270">
    <property type="term" value="F:zinc ion binding"/>
    <property type="evidence" value="ECO:0007669"/>
    <property type="project" value="UniProtKB-KW"/>
</dbReference>
<evidence type="ECO:0000313" key="7">
    <source>
        <dbReference type="EnsemblMetazoa" id="tetur08g07290.1"/>
    </source>
</evidence>
<reference evidence="8" key="1">
    <citation type="submission" date="2011-08" db="EMBL/GenBank/DDBJ databases">
        <authorList>
            <person name="Rombauts S."/>
        </authorList>
    </citation>
    <scope>NUCLEOTIDE SEQUENCE</scope>
    <source>
        <strain evidence="8">London</strain>
    </source>
</reference>
<dbReference type="PANTHER" id="PTHR14955">
    <property type="entry name" value="RETINOIC ACID INDUCED 1/TRANSCRIPTION FACTOR 20"/>
    <property type="match status" value="1"/>
</dbReference>
<evidence type="ECO:0000256" key="4">
    <source>
        <dbReference type="ARBA" id="ARBA00022833"/>
    </source>
</evidence>
<dbReference type="InterPro" id="IPR052440">
    <property type="entry name" value="Trans_Reg/Chrom_Remod"/>
</dbReference>
<dbReference type="Gene3D" id="3.30.40.10">
    <property type="entry name" value="Zinc/RING finger domain, C3HC4 (zinc finger)"/>
    <property type="match status" value="1"/>
</dbReference>
<evidence type="ECO:0000259" key="6">
    <source>
        <dbReference type="PROSITE" id="PS51805"/>
    </source>
</evidence>
<name>T1KCE0_TETUR</name>
<evidence type="ECO:0000256" key="5">
    <source>
        <dbReference type="SAM" id="MobiDB-lite"/>
    </source>
</evidence>
<dbReference type="PANTHER" id="PTHR14955:SF4">
    <property type="entry name" value="PHD-TYPE DOMAIN-CONTAINING PROTEIN"/>
    <property type="match status" value="1"/>
</dbReference>
<dbReference type="EMBL" id="CAEY01001959">
    <property type="status" value="NOT_ANNOTATED_CDS"/>
    <property type="molecule type" value="Genomic_DNA"/>
</dbReference>
<keyword evidence="1" id="KW-0597">Phosphoprotein</keyword>
<dbReference type="OrthoDB" id="10029243at2759"/>
<dbReference type="KEGG" id="tut:107362233"/>
<dbReference type="HOGENOM" id="CLU_1162447_0_0_1"/>
<keyword evidence="2" id="KW-0479">Metal-binding</keyword>
<dbReference type="EnsemblMetazoa" id="tetur08g07290.1">
    <property type="protein sequence ID" value="tetur08g07290.1"/>
    <property type="gene ID" value="tetur08g07290"/>
</dbReference>
<dbReference type="InterPro" id="IPR034732">
    <property type="entry name" value="EPHD"/>
</dbReference>
<reference evidence="7" key="2">
    <citation type="submission" date="2015-06" db="UniProtKB">
        <authorList>
            <consortium name="EnsemblMetazoa"/>
        </authorList>
    </citation>
    <scope>IDENTIFICATION</scope>
</reference>
<evidence type="ECO:0000313" key="8">
    <source>
        <dbReference type="Proteomes" id="UP000015104"/>
    </source>
</evidence>
<feature type="domain" description="PHD-type" evidence="6">
    <location>
        <begin position="107"/>
        <end position="229"/>
    </location>
</feature>
<dbReference type="AlphaFoldDB" id="T1KCE0"/>